<proteinExistence type="predicted"/>
<reference evidence="1" key="1">
    <citation type="submission" date="2017-05" db="UniProtKB">
        <authorList>
            <consortium name="EnsemblMetazoa"/>
        </authorList>
    </citation>
    <scope>IDENTIFICATION</scope>
</reference>
<accession>A0A1X7SWH5</accession>
<dbReference type="InParanoid" id="A0A1X7SWH5"/>
<evidence type="ECO:0000313" key="1">
    <source>
        <dbReference type="EnsemblMetazoa" id="Aqu2.1.06332_001"/>
    </source>
</evidence>
<protein>
    <submittedName>
        <fullName evidence="1">Uncharacterized protein</fullName>
    </submittedName>
</protein>
<organism evidence="1">
    <name type="scientific">Amphimedon queenslandica</name>
    <name type="common">Sponge</name>
    <dbReference type="NCBI Taxonomy" id="400682"/>
    <lineage>
        <taxon>Eukaryota</taxon>
        <taxon>Metazoa</taxon>
        <taxon>Porifera</taxon>
        <taxon>Demospongiae</taxon>
        <taxon>Heteroscleromorpha</taxon>
        <taxon>Haplosclerida</taxon>
        <taxon>Niphatidae</taxon>
        <taxon>Amphimedon</taxon>
    </lineage>
</organism>
<dbReference type="EnsemblMetazoa" id="Aqu2.1.06332_001">
    <property type="protein sequence ID" value="Aqu2.1.06332_001"/>
    <property type="gene ID" value="Aqu2.1.06332"/>
</dbReference>
<sequence length="123" mass="13887">MLYQATLLTEINEVELTTVEEYVTCDQSRSPPGTDESVYVIDTSSRHRSNDEIIDDTTEIQDQELLTNHSVPAFGQDRDRDVVCAVMKAKQLADDLNGSQNNFLSILMYGRHLYFKGNKKIGA</sequence>
<dbReference type="AlphaFoldDB" id="A0A1X7SWH5"/>
<name>A0A1X7SWH5_AMPQE</name>